<proteinExistence type="predicted"/>
<dbReference type="AlphaFoldDB" id="A0A1E4T2T3"/>
<dbReference type="Proteomes" id="UP000094801">
    <property type="component" value="Unassembled WGS sequence"/>
</dbReference>
<evidence type="ECO:0000313" key="2">
    <source>
        <dbReference type="EMBL" id="ODV86041.1"/>
    </source>
</evidence>
<reference evidence="3" key="1">
    <citation type="submission" date="2016-04" db="EMBL/GenBank/DDBJ databases">
        <title>Comparative genomics of biotechnologically important yeasts.</title>
        <authorList>
            <consortium name="DOE Joint Genome Institute"/>
            <person name="Riley R."/>
            <person name="Haridas S."/>
            <person name="Wolfe K.H."/>
            <person name="Lopes M.R."/>
            <person name="Hittinger C.T."/>
            <person name="Goker M."/>
            <person name="Salamov A."/>
            <person name="Wisecaver J."/>
            <person name="Long T.M."/>
            <person name="Aerts A.L."/>
            <person name="Barry K."/>
            <person name="Choi C."/>
            <person name="Clum A."/>
            <person name="Coughlan A.Y."/>
            <person name="Deshpande S."/>
            <person name="Douglass A.P."/>
            <person name="Hanson S.J."/>
            <person name="Klenk H.-P."/>
            <person name="Labutti K."/>
            <person name="Lapidus A."/>
            <person name="Lindquist E."/>
            <person name="Lipzen A."/>
            <person name="Meier-Kolthoff J.P."/>
            <person name="Ohm R.A."/>
            <person name="Otillar R.P."/>
            <person name="Pangilinan J."/>
            <person name="Peng Y."/>
            <person name="Rokas A."/>
            <person name="Rosa C.A."/>
            <person name="Scheuner C."/>
            <person name="Sibirny A.A."/>
            <person name="Slot J.C."/>
            <person name="Stielow J.B."/>
            <person name="Sun H."/>
            <person name="Kurtzman C.P."/>
            <person name="Blackwell M."/>
            <person name="Grigoriev I.V."/>
            <person name="Jeffries T.W."/>
        </authorList>
    </citation>
    <scope>NUCLEOTIDE SEQUENCE [LARGE SCALE GENOMIC DNA]</scope>
    <source>
        <strain evidence="3">NRRL YB-2248</strain>
    </source>
</reference>
<keyword evidence="1" id="KW-0812">Transmembrane</keyword>
<gene>
    <name evidence="2" type="ORF">CANARDRAFT_22826</name>
</gene>
<feature type="transmembrane region" description="Helical" evidence="1">
    <location>
        <begin position="21"/>
        <end position="40"/>
    </location>
</feature>
<feature type="transmembrane region" description="Helical" evidence="1">
    <location>
        <begin position="52"/>
        <end position="73"/>
    </location>
</feature>
<name>A0A1E4T2T3_9ASCO</name>
<keyword evidence="1" id="KW-1133">Transmembrane helix</keyword>
<dbReference type="EMBL" id="KV453851">
    <property type="protein sequence ID" value="ODV86041.1"/>
    <property type="molecule type" value="Genomic_DNA"/>
</dbReference>
<keyword evidence="3" id="KW-1185">Reference proteome</keyword>
<protein>
    <submittedName>
        <fullName evidence="2">Uncharacterized protein</fullName>
    </submittedName>
</protein>
<evidence type="ECO:0000313" key="3">
    <source>
        <dbReference type="Proteomes" id="UP000094801"/>
    </source>
</evidence>
<sequence>MKNKHSSLMEYYTMTPINDRLTHTYTYIMAISTMIIAMIISSKMSMTGILKLLYNPFLQLGSLFQLLGWIVYLKGTRVSEYALLNPKGNLKLEKARHGHIQLIQFTSPRDFIDGDFLKRSTSLNSKYKRKSVDLMRNDLKNESLTNTKNTNSVDTKGRSSGVISMFQENIKQFNSTTPTGTTRFKTNNGTADKGTLHSVQVYLSKWSVPTQRDCTLLRPFKLHNTKPTEENTTR</sequence>
<keyword evidence="1" id="KW-0472">Membrane</keyword>
<evidence type="ECO:0000256" key="1">
    <source>
        <dbReference type="SAM" id="Phobius"/>
    </source>
</evidence>
<accession>A0A1E4T2T3</accession>
<organism evidence="2 3">
    <name type="scientific">[Candida] arabinofermentans NRRL YB-2248</name>
    <dbReference type="NCBI Taxonomy" id="983967"/>
    <lineage>
        <taxon>Eukaryota</taxon>
        <taxon>Fungi</taxon>
        <taxon>Dikarya</taxon>
        <taxon>Ascomycota</taxon>
        <taxon>Saccharomycotina</taxon>
        <taxon>Pichiomycetes</taxon>
        <taxon>Pichiales</taxon>
        <taxon>Pichiaceae</taxon>
        <taxon>Ogataea</taxon>
        <taxon>Ogataea/Candida clade</taxon>
    </lineage>
</organism>